<feature type="non-terminal residue" evidence="1">
    <location>
        <position position="1"/>
    </location>
</feature>
<keyword evidence="2" id="KW-1185">Reference proteome</keyword>
<evidence type="ECO:0000313" key="1">
    <source>
        <dbReference type="EMBL" id="KIO27539.1"/>
    </source>
</evidence>
<reference evidence="2" key="2">
    <citation type="submission" date="2015-01" db="EMBL/GenBank/DDBJ databases">
        <title>Evolutionary Origins and Diversification of the Mycorrhizal Mutualists.</title>
        <authorList>
            <consortium name="DOE Joint Genome Institute"/>
            <consortium name="Mycorrhizal Genomics Consortium"/>
            <person name="Kohler A."/>
            <person name="Kuo A."/>
            <person name="Nagy L.G."/>
            <person name="Floudas D."/>
            <person name="Copeland A."/>
            <person name="Barry K.W."/>
            <person name="Cichocki N."/>
            <person name="Veneault-Fourrey C."/>
            <person name="LaButti K."/>
            <person name="Lindquist E.A."/>
            <person name="Lipzen A."/>
            <person name="Lundell T."/>
            <person name="Morin E."/>
            <person name="Murat C."/>
            <person name="Riley R."/>
            <person name="Ohm R."/>
            <person name="Sun H."/>
            <person name="Tunlid A."/>
            <person name="Henrissat B."/>
            <person name="Grigoriev I.V."/>
            <person name="Hibbett D.S."/>
            <person name="Martin F."/>
        </authorList>
    </citation>
    <scope>NUCLEOTIDE SEQUENCE [LARGE SCALE GENOMIC DNA]</scope>
    <source>
        <strain evidence="2">MUT 4182</strain>
    </source>
</reference>
<dbReference type="STRING" id="1051891.A0A0C3QLL0"/>
<accession>A0A0C3QLL0</accession>
<sequence>VPECRTNHTFIGEYYQRFVPSEPTECLCGEEVQTRAHILRECLFEGRYRHFLKEKGPDLSLADISGTTEGVDALAPFIQHSGMFTKR</sequence>
<reference evidence="1 2" key="1">
    <citation type="submission" date="2014-04" db="EMBL/GenBank/DDBJ databases">
        <authorList>
            <consortium name="DOE Joint Genome Institute"/>
            <person name="Kuo A."/>
            <person name="Girlanda M."/>
            <person name="Perotto S."/>
            <person name="Kohler A."/>
            <person name="Nagy L.G."/>
            <person name="Floudas D."/>
            <person name="Copeland A."/>
            <person name="Barry K.W."/>
            <person name="Cichocki N."/>
            <person name="Veneault-Fourrey C."/>
            <person name="LaButti K."/>
            <person name="Lindquist E.A."/>
            <person name="Lipzen A."/>
            <person name="Lundell T."/>
            <person name="Morin E."/>
            <person name="Murat C."/>
            <person name="Sun H."/>
            <person name="Tunlid A."/>
            <person name="Henrissat B."/>
            <person name="Grigoriev I.V."/>
            <person name="Hibbett D.S."/>
            <person name="Martin F."/>
            <person name="Nordberg H.P."/>
            <person name="Cantor M.N."/>
            <person name="Hua S.X."/>
        </authorList>
    </citation>
    <scope>NUCLEOTIDE SEQUENCE [LARGE SCALE GENOMIC DNA]</scope>
    <source>
        <strain evidence="1 2">MUT 4182</strain>
    </source>
</reference>
<organism evidence="1 2">
    <name type="scientific">Tulasnella calospora MUT 4182</name>
    <dbReference type="NCBI Taxonomy" id="1051891"/>
    <lineage>
        <taxon>Eukaryota</taxon>
        <taxon>Fungi</taxon>
        <taxon>Dikarya</taxon>
        <taxon>Basidiomycota</taxon>
        <taxon>Agaricomycotina</taxon>
        <taxon>Agaricomycetes</taxon>
        <taxon>Cantharellales</taxon>
        <taxon>Tulasnellaceae</taxon>
        <taxon>Tulasnella</taxon>
    </lineage>
</organism>
<gene>
    <name evidence="1" type="ORF">M407DRAFT_73080</name>
</gene>
<dbReference type="AlphaFoldDB" id="A0A0C3QLL0"/>
<protein>
    <submittedName>
        <fullName evidence="1">Uncharacterized protein</fullName>
    </submittedName>
</protein>
<dbReference type="HOGENOM" id="CLU_163773_0_0_1"/>
<evidence type="ECO:0000313" key="2">
    <source>
        <dbReference type="Proteomes" id="UP000054248"/>
    </source>
</evidence>
<dbReference type="EMBL" id="KN823007">
    <property type="protein sequence ID" value="KIO27539.1"/>
    <property type="molecule type" value="Genomic_DNA"/>
</dbReference>
<dbReference type="Proteomes" id="UP000054248">
    <property type="component" value="Unassembled WGS sequence"/>
</dbReference>
<name>A0A0C3QLL0_9AGAM</name>
<dbReference type="OrthoDB" id="3230070at2759"/>
<proteinExistence type="predicted"/>